<evidence type="ECO:0000313" key="1">
    <source>
        <dbReference type="EMBL" id="OIJ84602.1"/>
    </source>
</evidence>
<evidence type="ECO:0000313" key="2">
    <source>
        <dbReference type="Proteomes" id="UP000179935"/>
    </source>
</evidence>
<name>A0A1S2NTM3_9ACTN</name>
<protein>
    <submittedName>
        <fullName evidence="1">IS5 family transposase</fullName>
    </submittedName>
</protein>
<proteinExistence type="predicted"/>
<gene>
    <name evidence="1" type="ORF">BIV24_30675</name>
</gene>
<dbReference type="EMBL" id="MLYP01000134">
    <property type="protein sequence ID" value="OIJ84602.1"/>
    <property type="molecule type" value="Genomic_DNA"/>
</dbReference>
<reference evidence="1 2" key="1">
    <citation type="submission" date="2016-10" db="EMBL/GenBank/DDBJ databases">
        <title>Genome sequence of Streptomyces sp. MUSC 93.</title>
        <authorList>
            <person name="Lee L.-H."/>
            <person name="Ser H.-L."/>
            <person name="Law J.W.-F."/>
        </authorList>
    </citation>
    <scope>NUCLEOTIDE SEQUENCE [LARGE SCALE GENOMIC DNA]</scope>
    <source>
        <strain evidence="1 2">MUSC 93</strain>
    </source>
</reference>
<dbReference type="STRING" id="1428652.BIV24_30675"/>
<dbReference type="PANTHER" id="PTHR30007">
    <property type="entry name" value="PHP DOMAIN PROTEIN"/>
    <property type="match status" value="1"/>
</dbReference>
<dbReference type="AlphaFoldDB" id="A0A1S2NTM3"/>
<dbReference type="Proteomes" id="UP000179935">
    <property type="component" value="Unassembled WGS sequence"/>
</dbReference>
<accession>A0A1S2NTM3</accession>
<organism evidence="1 2">
    <name type="scientific">Streptomyces colonosanans</name>
    <dbReference type="NCBI Taxonomy" id="1428652"/>
    <lineage>
        <taxon>Bacteria</taxon>
        <taxon>Bacillati</taxon>
        <taxon>Actinomycetota</taxon>
        <taxon>Actinomycetes</taxon>
        <taxon>Kitasatosporales</taxon>
        <taxon>Streptomycetaceae</taxon>
        <taxon>Streptomyces</taxon>
    </lineage>
</organism>
<sequence length="101" mass="12203">MVRHPRRKPDSLFADRDYDHDVHRDQIRDRGTVPAIARRGTRHGTGPDTYHRVIERAFAWQHGFRRLRIRWERRTDIREASPKLPCCLITHRQLKSWCQPL</sequence>
<dbReference type="PANTHER" id="PTHR30007:SF1">
    <property type="entry name" value="BLR1914 PROTEIN"/>
    <property type="match status" value="1"/>
</dbReference>
<comment type="caution">
    <text evidence="1">The sequence shown here is derived from an EMBL/GenBank/DDBJ whole genome shotgun (WGS) entry which is preliminary data.</text>
</comment>
<keyword evidence="2" id="KW-1185">Reference proteome</keyword>